<evidence type="ECO:0000313" key="3">
    <source>
        <dbReference type="Proteomes" id="UP001159405"/>
    </source>
</evidence>
<dbReference type="EMBL" id="CALNXK010000271">
    <property type="protein sequence ID" value="CAH3180183.1"/>
    <property type="molecule type" value="Genomic_DNA"/>
</dbReference>
<dbReference type="InterPro" id="IPR038256">
    <property type="entry name" value="Pol_alpha_znc_sf"/>
</dbReference>
<evidence type="ECO:0000313" key="2">
    <source>
        <dbReference type="EMBL" id="CAH3180183.1"/>
    </source>
</evidence>
<evidence type="ECO:0000259" key="1">
    <source>
        <dbReference type="Pfam" id="PF08996"/>
    </source>
</evidence>
<proteinExistence type="predicted"/>
<comment type="caution">
    <text evidence="2">The sequence shown here is derived from an EMBL/GenBank/DDBJ whole genome shotgun (WGS) entry which is preliminary data.</text>
</comment>
<name>A0ABN8RP96_9CNID</name>
<gene>
    <name evidence="2" type="ORF">PLOB_00023161</name>
</gene>
<dbReference type="InterPro" id="IPR015088">
    <property type="entry name" value="Znf_DNA-dir_DNA_pol_B_alpha"/>
</dbReference>
<dbReference type="PANTHER" id="PTHR45861:SF1">
    <property type="entry name" value="DNA POLYMERASE ALPHA CATALYTIC SUBUNIT"/>
    <property type="match status" value="1"/>
</dbReference>
<organism evidence="2 3">
    <name type="scientific">Porites lobata</name>
    <dbReference type="NCBI Taxonomy" id="104759"/>
    <lineage>
        <taxon>Eukaryota</taxon>
        <taxon>Metazoa</taxon>
        <taxon>Cnidaria</taxon>
        <taxon>Anthozoa</taxon>
        <taxon>Hexacorallia</taxon>
        <taxon>Scleractinia</taxon>
        <taxon>Fungiina</taxon>
        <taxon>Poritidae</taxon>
        <taxon>Porites</taxon>
    </lineage>
</organism>
<dbReference type="SUPFAM" id="SSF90234">
    <property type="entry name" value="Zinc finger domain of DNA polymerase-alpha"/>
    <property type="match status" value="1"/>
</dbReference>
<dbReference type="Proteomes" id="UP001159405">
    <property type="component" value="Unassembled WGS sequence"/>
</dbReference>
<keyword evidence="3" id="KW-1185">Reference proteome</keyword>
<dbReference type="PANTHER" id="PTHR45861">
    <property type="entry name" value="DNA POLYMERASE ALPHA CATALYTIC SUBUNIT"/>
    <property type="match status" value="1"/>
</dbReference>
<dbReference type="Gene3D" id="1.10.3200.20">
    <property type="entry name" value="DNA Polymerase alpha, zinc finger"/>
    <property type="match status" value="1"/>
</dbReference>
<sequence length="229" mass="25996">MFWTETFRFNVKWIVSESACSKIHKTGTQNLRAADKQGASWSFLTLICTFFFLKDCERFIVKCKRSSCGQETTLELLFKGASNALAVNDSCPGCNNQYSAGAVSNQLNIAMRRHIKEYYMGWQKCEDPSCGYSTRQVPLTRQRGAPMCPQCFRAHLHAVYSDTALYTQLLYFSRLFDFDHAMKNAKTAVGVTQTTKSFYKAVHSLITKVLTANGYSEVNFSKLFSSFFV</sequence>
<feature type="domain" description="Zinc finger DNA-directed DNA polymerase family B alpha" evidence="1">
    <location>
        <begin position="54"/>
        <end position="224"/>
    </location>
</feature>
<dbReference type="Pfam" id="PF08996">
    <property type="entry name" value="zf-DNA_Pol"/>
    <property type="match status" value="1"/>
</dbReference>
<accession>A0ABN8RP96</accession>
<protein>
    <recommendedName>
        <fullName evidence="1">Zinc finger DNA-directed DNA polymerase family B alpha domain-containing protein</fullName>
    </recommendedName>
</protein>
<reference evidence="2 3" key="1">
    <citation type="submission" date="2022-05" db="EMBL/GenBank/DDBJ databases">
        <authorList>
            <consortium name="Genoscope - CEA"/>
            <person name="William W."/>
        </authorList>
    </citation>
    <scope>NUCLEOTIDE SEQUENCE [LARGE SCALE GENOMIC DNA]</scope>
</reference>